<evidence type="ECO:0000256" key="1">
    <source>
        <dbReference type="SAM" id="MobiDB-lite"/>
    </source>
</evidence>
<feature type="domain" description="DUF2828" evidence="2">
    <location>
        <begin position="162"/>
        <end position="719"/>
    </location>
</feature>
<feature type="compositionally biased region" description="Polar residues" evidence="1">
    <location>
        <begin position="123"/>
        <end position="135"/>
    </location>
</feature>
<dbReference type="PANTHER" id="PTHR31373">
    <property type="entry name" value="OS06G0652100 PROTEIN"/>
    <property type="match status" value="1"/>
</dbReference>
<feature type="compositionally biased region" description="Polar residues" evidence="1">
    <location>
        <begin position="300"/>
        <end position="316"/>
    </location>
</feature>
<dbReference type="InterPro" id="IPR056690">
    <property type="entry name" value="DUF7788"/>
</dbReference>
<dbReference type="AlphaFoldDB" id="A0A9P6U942"/>
<feature type="compositionally biased region" description="Low complexity" evidence="1">
    <location>
        <begin position="348"/>
        <end position="367"/>
    </location>
</feature>
<protein>
    <submittedName>
        <fullName evidence="4">Uncharacterized protein</fullName>
    </submittedName>
</protein>
<dbReference type="InterPro" id="IPR036465">
    <property type="entry name" value="vWFA_dom_sf"/>
</dbReference>
<dbReference type="SUPFAM" id="SSF53300">
    <property type="entry name" value="vWA-like"/>
    <property type="match status" value="1"/>
</dbReference>
<dbReference type="Proteomes" id="UP000807716">
    <property type="component" value="Unassembled WGS sequence"/>
</dbReference>
<accession>A0A9P6U942</accession>
<feature type="domain" description="DUF7788" evidence="3">
    <location>
        <begin position="739"/>
        <end position="941"/>
    </location>
</feature>
<evidence type="ECO:0000313" key="5">
    <source>
        <dbReference type="Proteomes" id="UP000807716"/>
    </source>
</evidence>
<evidence type="ECO:0000313" key="4">
    <source>
        <dbReference type="EMBL" id="KAG0265949.1"/>
    </source>
</evidence>
<gene>
    <name evidence="4" type="ORF">DFQ27_000257</name>
</gene>
<reference evidence="4" key="1">
    <citation type="journal article" date="2020" name="Fungal Divers.">
        <title>Resolving the Mortierellaceae phylogeny through synthesis of multi-gene phylogenetics and phylogenomics.</title>
        <authorList>
            <person name="Vandepol N."/>
            <person name="Liber J."/>
            <person name="Desiro A."/>
            <person name="Na H."/>
            <person name="Kennedy M."/>
            <person name="Barry K."/>
            <person name="Grigoriev I.V."/>
            <person name="Miller A.N."/>
            <person name="O'Donnell K."/>
            <person name="Stajich J.E."/>
            <person name="Bonito G."/>
        </authorList>
    </citation>
    <scope>NUCLEOTIDE SEQUENCE</scope>
    <source>
        <strain evidence="4">BC1065</strain>
    </source>
</reference>
<dbReference type="Pfam" id="PF25043">
    <property type="entry name" value="DUF7788"/>
    <property type="match status" value="1"/>
</dbReference>
<dbReference type="InterPro" id="IPR011205">
    <property type="entry name" value="UCP015417_vWA"/>
</dbReference>
<feature type="region of interest" description="Disordered" evidence="1">
    <location>
        <begin position="348"/>
        <end position="374"/>
    </location>
</feature>
<keyword evidence="5" id="KW-1185">Reference proteome</keyword>
<feature type="region of interest" description="Disordered" evidence="1">
    <location>
        <begin position="852"/>
        <end position="875"/>
    </location>
</feature>
<dbReference type="InterPro" id="IPR058580">
    <property type="entry name" value="DUF2828"/>
</dbReference>
<name>A0A9P6U942_9FUNG</name>
<dbReference type="OrthoDB" id="1149618at2759"/>
<feature type="compositionally biased region" description="Low complexity" evidence="1">
    <location>
        <begin position="289"/>
        <end position="299"/>
    </location>
</feature>
<dbReference type="PIRSF" id="PIRSF015417">
    <property type="entry name" value="T31B5_30_vWA"/>
    <property type="match status" value="1"/>
</dbReference>
<feature type="region of interest" description="Disordered" evidence="1">
    <location>
        <begin position="289"/>
        <end position="325"/>
    </location>
</feature>
<evidence type="ECO:0000259" key="2">
    <source>
        <dbReference type="Pfam" id="PF11443"/>
    </source>
</evidence>
<proteinExistence type="predicted"/>
<organism evidence="4 5">
    <name type="scientific">Actinomortierella ambigua</name>
    <dbReference type="NCBI Taxonomy" id="1343610"/>
    <lineage>
        <taxon>Eukaryota</taxon>
        <taxon>Fungi</taxon>
        <taxon>Fungi incertae sedis</taxon>
        <taxon>Mucoromycota</taxon>
        <taxon>Mortierellomycotina</taxon>
        <taxon>Mortierellomycetes</taxon>
        <taxon>Mortierellales</taxon>
        <taxon>Mortierellaceae</taxon>
        <taxon>Actinomortierella</taxon>
    </lineage>
</organism>
<evidence type="ECO:0000259" key="3">
    <source>
        <dbReference type="Pfam" id="PF25043"/>
    </source>
</evidence>
<dbReference type="EMBL" id="JAAAJB010000104">
    <property type="protein sequence ID" value="KAG0265949.1"/>
    <property type="molecule type" value="Genomic_DNA"/>
</dbReference>
<sequence length="969" mass="107691">MLDYALPHIVKLPRLTPLPVAAATTPDLAATVVAPLEGTHSEADTVSICDRTADDDFDMLTVDFDELDDNDDEDGYHAWRDLSFHTVSSSAVATTEQRDTLSQESCSTVEMSSMDLDADTPAHPSTSNNGKSSSAHRPARVKIKAGVRERQEMKDRSNLTLTQNGATTLRSSKDPRVDFFFEVVQGSSKPGPGQARKNEEEEVTRMAIKTMTLVAKSWKAAPLDTLRLIFHLRSVQHGKGERAAFYACLDFLRREHPKTLLYNLQFLPDHGYWKDLLNWVVFECRRTESGSSGNCGSNNQREQQINSTSIQNTKTKSQQKHHPFKNKEHMDITLPSLGYRATTALQMSSMQSTATPTTTTNNKSSNSKMRHKLRRRLRRRSLLASASTSASLSKLQHLSLSPAPDKLTNHLTEKAILDSATAQTLARQKRERAEANQQRFEMHQRAKARLARQQRDKARRARLDHASARFEHDAMYRMVHVEVARLFARQLKRDRQALIDMAAKAKAAAVAAASSSSSSSSSPPPPPVLSLAGKWCPSLNQFHDKHTLISTTIAQILFPDWLAGESEPAYIHRVRQALRTEYYVPLRKALAVPEPLMTSYRWDEIEYSRVPAVAMKTHKELFEKYDEDRFRDYLETVRQGQDTIAAAALMPHQLVHEVLRYMDVRCSRVNRLTRSQGGGHAGGGGGWTRANQPARDLAVVRETTELQWRSFVERLKKQCEVGSGGGGTKGSSGSSIFTSCMAMCDTSDSMKGRPLEAAIGLSLLLAELTEPPFHGQVMSFGEQPVLHQLDPASSFATKVESILHMSAGLNTDLFRAFETLLKKAIQEKVPPTQMVKTLFIFSDMEFDQAVVGGSSGGSQSSVSGKKHKSAAGRQKKAAFSNYHNIQVLYRRKGYELPRIVFWNLRPSAAEGNMPVLATTGDTALVSGFSGMMMKTFLRGGDDLLQDMDPVRVMEAAISGPEFAKLKVLD</sequence>
<feature type="compositionally biased region" description="Basic residues" evidence="1">
    <location>
        <begin position="864"/>
        <end position="875"/>
    </location>
</feature>
<feature type="region of interest" description="Disordered" evidence="1">
    <location>
        <begin position="111"/>
        <end position="140"/>
    </location>
</feature>
<dbReference type="Pfam" id="PF11443">
    <property type="entry name" value="DUF2828"/>
    <property type="match status" value="1"/>
</dbReference>
<dbReference type="PANTHER" id="PTHR31373:SF27">
    <property type="entry name" value="TROVE DOMAIN-CONTAINING PROTEIN"/>
    <property type="match status" value="1"/>
</dbReference>
<comment type="caution">
    <text evidence="4">The sequence shown here is derived from an EMBL/GenBank/DDBJ whole genome shotgun (WGS) entry which is preliminary data.</text>
</comment>